<dbReference type="Proteomes" id="UP000792457">
    <property type="component" value="Unassembled WGS sequence"/>
</dbReference>
<dbReference type="OrthoDB" id="1936208at2759"/>
<keyword evidence="3" id="KW-1185">Reference proteome</keyword>
<evidence type="ECO:0000256" key="1">
    <source>
        <dbReference type="SAM" id="MobiDB-lite"/>
    </source>
</evidence>
<reference evidence="2" key="2">
    <citation type="submission" date="2017-10" db="EMBL/GenBank/DDBJ databases">
        <title>Ladona fulva Genome sequencing and assembly.</title>
        <authorList>
            <person name="Murali S."/>
            <person name="Richards S."/>
            <person name="Bandaranaike D."/>
            <person name="Bellair M."/>
            <person name="Blankenburg K."/>
            <person name="Chao H."/>
            <person name="Dinh H."/>
            <person name="Doddapaneni H."/>
            <person name="Dugan-Rocha S."/>
            <person name="Elkadiri S."/>
            <person name="Gnanaolivu R."/>
            <person name="Hernandez B."/>
            <person name="Skinner E."/>
            <person name="Javaid M."/>
            <person name="Lee S."/>
            <person name="Li M."/>
            <person name="Ming W."/>
            <person name="Munidasa M."/>
            <person name="Muniz J."/>
            <person name="Nguyen L."/>
            <person name="Hughes D."/>
            <person name="Osuji N."/>
            <person name="Pu L.-L."/>
            <person name="Puazo M."/>
            <person name="Qu C."/>
            <person name="Quiroz J."/>
            <person name="Raj R."/>
            <person name="Weissenberger G."/>
            <person name="Xin Y."/>
            <person name="Zou X."/>
            <person name="Han Y."/>
            <person name="Worley K."/>
            <person name="Muzny D."/>
            <person name="Gibbs R."/>
        </authorList>
    </citation>
    <scope>NUCLEOTIDE SEQUENCE</scope>
    <source>
        <strain evidence="2">Sampled in the wild</strain>
    </source>
</reference>
<feature type="compositionally biased region" description="Basic and acidic residues" evidence="1">
    <location>
        <begin position="111"/>
        <end position="120"/>
    </location>
</feature>
<organism evidence="2 3">
    <name type="scientific">Ladona fulva</name>
    <name type="common">Scarce chaser dragonfly</name>
    <name type="synonym">Libellula fulva</name>
    <dbReference type="NCBI Taxonomy" id="123851"/>
    <lineage>
        <taxon>Eukaryota</taxon>
        <taxon>Metazoa</taxon>
        <taxon>Ecdysozoa</taxon>
        <taxon>Arthropoda</taxon>
        <taxon>Hexapoda</taxon>
        <taxon>Insecta</taxon>
        <taxon>Pterygota</taxon>
        <taxon>Palaeoptera</taxon>
        <taxon>Odonata</taxon>
        <taxon>Epiprocta</taxon>
        <taxon>Anisoptera</taxon>
        <taxon>Libelluloidea</taxon>
        <taxon>Libellulidae</taxon>
        <taxon>Ladona</taxon>
    </lineage>
</organism>
<gene>
    <name evidence="2" type="ORF">J437_LFUL004577</name>
</gene>
<feature type="region of interest" description="Disordered" evidence="1">
    <location>
        <begin position="95"/>
        <end position="126"/>
    </location>
</feature>
<accession>A0A8K0JTS8</accession>
<protein>
    <submittedName>
        <fullName evidence="2">Uncharacterized protein</fullName>
    </submittedName>
</protein>
<dbReference type="EMBL" id="KZ308136">
    <property type="protein sequence ID" value="KAG8222541.1"/>
    <property type="molecule type" value="Genomic_DNA"/>
</dbReference>
<evidence type="ECO:0000313" key="3">
    <source>
        <dbReference type="Proteomes" id="UP000792457"/>
    </source>
</evidence>
<proteinExistence type="predicted"/>
<sequence>MYISIFSVGIYYLRAVAMARVQMVKKLREMLVMEAKDKEYLLGNIFKVTEGRFGPGSEFTGERYSRKGFNHSKDCLIGESSGFNHMEDIMNVTQESNLEDPVTENEWASLEGHDSREHRGFAQHKR</sequence>
<evidence type="ECO:0000313" key="2">
    <source>
        <dbReference type="EMBL" id="KAG8222541.1"/>
    </source>
</evidence>
<comment type="caution">
    <text evidence="2">The sequence shown here is derived from an EMBL/GenBank/DDBJ whole genome shotgun (WGS) entry which is preliminary data.</text>
</comment>
<dbReference type="AlphaFoldDB" id="A0A8K0JTS8"/>
<reference evidence="2" key="1">
    <citation type="submission" date="2013-04" db="EMBL/GenBank/DDBJ databases">
        <authorList>
            <person name="Qu J."/>
            <person name="Murali S.C."/>
            <person name="Bandaranaike D."/>
            <person name="Bellair M."/>
            <person name="Blankenburg K."/>
            <person name="Chao H."/>
            <person name="Dinh H."/>
            <person name="Doddapaneni H."/>
            <person name="Downs B."/>
            <person name="Dugan-Rocha S."/>
            <person name="Elkadiri S."/>
            <person name="Gnanaolivu R.D."/>
            <person name="Hernandez B."/>
            <person name="Javaid M."/>
            <person name="Jayaseelan J.C."/>
            <person name="Lee S."/>
            <person name="Li M."/>
            <person name="Ming W."/>
            <person name="Munidasa M."/>
            <person name="Muniz J."/>
            <person name="Nguyen L."/>
            <person name="Ongeri F."/>
            <person name="Osuji N."/>
            <person name="Pu L.-L."/>
            <person name="Puazo M."/>
            <person name="Qu C."/>
            <person name="Quiroz J."/>
            <person name="Raj R."/>
            <person name="Weissenberger G."/>
            <person name="Xin Y."/>
            <person name="Zou X."/>
            <person name="Han Y."/>
            <person name="Richards S."/>
            <person name="Worley K."/>
            <person name="Muzny D."/>
            <person name="Gibbs R."/>
        </authorList>
    </citation>
    <scope>NUCLEOTIDE SEQUENCE</scope>
    <source>
        <strain evidence="2">Sampled in the wild</strain>
    </source>
</reference>
<name>A0A8K0JTS8_LADFU</name>